<dbReference type="Pfam" id="PF14244">
    <property type="entry name" value="Retrotran_gag_3"/>
    <property type="match status" value="1"/>
</dbReference>
<reference evidence="3" key="1">
    <citation type="submission" date="2020-06" db="EMBL/GenBank/DDBJ databases">
        <authorList>
            <person name="Li T."/>
            <person name="Hu X."/>
            <person name="Zhang T."/>
            <person name="Song X."/>
            <person name="Zhang H."/>
            <person name="Dai N."/>
            <person name="Sheng W."/>
            <person name="Hou X."/>
            <person name="Wei L."/>
        </authorList>
    </citation>
    <scope>NUCLEOTIDE SEQUENCE</scope>
    <source>
        <strain evidence="3">K16</strain>
        <tissue evidence="3">Leaf</tissue>
    </source>
</reference>
<dbReference type="Proteomes" id="UP001289374">
    <property type="component" value="Unassembled WGS sequence"/>
</dbReference>
<sequence>MAKDSEILNLHPSDNPGLSLVATRLDGSNYLPWSRSVKIASGAKMKLSFINSEDTKPAKSDKDFEQWVRVDYMDYKTKPLVAVGCLLGKFYILNDHSFKKNKETRTFIQANQVPEWRNAMLAEIKALEKNETWEITPLPQHKKVIGCKWVFKLKHDFVESVGMGDQKSIGLVVFHSPILSNNIRLMNTRSPILESFVDDCWRGDLHELPIGGGNERHLKAIQFLRDMSANFRSPYMVSSRPQDDVLIAGPSKDMIAEIKLYLDKLFTIKDLGVAKYFLGLEIARSEEGLAITKTKYIRDIVADTGISYAKAAIIPLVLNLQQMQESTKPIQRDTEGYWADCIIWDLVGLAFVMLLNN</sequence>
<evidence type="ECO:0000313" key="3">
    <source>
        <dbReference type="EMBL" id="KAK4392762.1"/>
    </source>
</evidence>
<feature type="domain" description="Reverse transcriptase Ty1/copia-type" evidence="1">
    <location>
        <begin position="243"/>
        <end position="316"/>
    </location>
</feature>
<dbReference type="AlphaFoldDB" id="A0AAE2BPA7"/>
<dbReference type="PANTHER" id="PTHR37610">
    <property type="entry name" value="CCHC-TYPE DOMAIN-CONTAINING PROTEIN"/>
    <property type="match status" value="1"/>
</dbReference>
<protein>
    <submittedName>
        <fullName evidence="3">Uncharacterized protein</fullName>
    </submittedName>
</protein>
<comment type="caution">
    <text evidence="3">The sequence shown here is derived from an EMBL/GenBank/DDBJ whole genome shotgun (WGS) entry which is preliminary data.</text>
</comment>
<dbReference type="PANTHER" id="PTHR37610:SF40">
    <property type="entry name" value="OS01G0909600 PROTEIN"/>
    <property type="match status" value="1"/>
</dbReference>
<proteinExistence type="predicted"/>
<evidence type="ECO:0000259" key="2">
    <source>
        <dbReference type="Pfam" id="PF14244"/>
    </source>
</evidence>
<name>A0AAE2BPA7_9LAMI</name>
<gene>
    <name evidence="3" type="ORF">Sango_2054000</name>
</gene>
<dbReference type="InterPro" id="IPR013103">
    <property type="entry name" value="RVT_2"/>
</dbReference>
<evidence type="ECO:0000313" key="4">
    <source>
        <dbReference type="Proteomes" id="UP001289374"/>
    </source>
</evidence>
<dbReference type="InterPro" id="IPR029472">
    <property type="entry name" value="Copia-like_N"/>
</dbReference>
<organism evidence="3 4">
    <name type="scientific">Sesamum angolense</name>
    <dbReference type="NCBI Taxonomy" id="2727404"/>
    <lineage>
        <taxon>Eukaryota</taxon>
        <taxon>Viridiplantae</taxon>
        <taxon>Streptophyta</taxon>
        <taxon>Embryophyta</taxon>
        <taxon>Tracheophyta</taxon>
        <taxon>Spermatophyta</taxon>
        <taxon>Magnoliopsida</taxon>
        <taxon>eudicotyledons</taxon>
        <taxon>Gunneridae</taxon>
        <taxon>Pentapetalae</taxon>
        <taxon>asterids</taxon>
        <taxon>lamiids</taxon>
        <taxon>Lamiales</taxon>
        <taxon>Pedaliaceae</taxon>
        <taxon>Sesamum</taxon>
    </lineage>
</organism>
<reference evidence="3" key="2">
    <citation type="journal article" date="2024" name="Plant">
        <title>Genomic evolution and insights into agronomic trait innovations of Sesamum species.</title>
        <authorList>
            <person name="Miao H."/>
            <person name="Wang L."/>
            <person name="Qu L."/>
            <person name="Liu H."/>
            <person name="Sun Y."/>
            <person name="Le M."/>
            <person name="Wang Q."/>
            <person name="Wei S."/>
            <person name="Zheng Y."/>
            <person name="Lin W."/>
            <person name="Duan Y."/>
            <person name="Cao H."/>
            <person name="Xiong S."/>
            <person name="Wang X."/>
            <person name="Wei L."/>
            <person name="Li C."/>
            <person name="Ma Q."/>
            <person name="Ju M."/>
            <person name="Zhao R."/>
            <person name="Li G."/>
            <person name="Mu C."/>
            <person name="Tian Q."/>
            <person name="Mei H."/>
            <person name="Zhang T."/>
            <person name="Gao T."/>
            <person name="Zhang H."/>
        </authorList>
    </citation>
    <scope>NUCLEOTIDE SEQUENCE</scope>
    <source>
        <strain evidence="3">K16</strain>
    </source>
</reference>
<feature type="domain" description="Retrotransposon Copia-like N-terminal" evidence="2">
    <location>
        <begin position="11"/>
        <end position="58"/>
    </location>
</feature>
<dbReference type="EMBL" id="JACGWL010000011">
    <property type="protein sequence ID" value="KAK4392762.1"/>
    <property type="molecule type" value="Genomic_DNA"/>
</dbReference>
<evidence type="ECO:0000259" key="1">
    <source>
        <dbReference type="Pfam" id="PF07727"/>
    </source>
</evidence>
<keyword evidence="4" id="KW-1185">Reference proteome</keyword>
<dbReference type="Pfam" id="PF07727">
    <property type="entry name" value="RVT_2"/>
    <property type="match status" value="1"/>
</dbReference>
<accession>A0AAE2BPA7</accession>